<accession>A0A2P2QHB0</accession>
<name>A0A2P2QHB0_RHIMU</name>
<sequence length="29" mass="3111">MPGEMQVGLVSLIVGLVSLIISSLKIYCF</sequence>
<dbReference type="EMBL" id="GGEC01085898">
    <property type="protein sequence ID" value="MBX66382.1"/>
    <property type="molecule type" value="Transcribed_RNA"/>
</dbReference>
<dbReference type="AlphaFoldDB" id="A0A2P2QHB0"/>
<reference evidence="2" key="1">
    <citation type="submission" date="2018-02" db="EMBL/GenBank/DDBJ databases">
        <title>Rhizophora mucronata_Transcriptome.</title>
        <authorList>
            <person name="Meera S.P."/>
            <person name="Sreeshan A."/>
            <person name="Augustine A."/>
        </authorList>
    </citation>
    <scope>NUCLEOTIDE SEQUENCE</scope>
    <source>
        <tissue evidence="2">Leaf</tissue>
    </source>
</reference>
<keyword evidence="1" id="KW-0472">Membrane</keyword>
<keyword evidence="1" id="KW-0812">Transmembrane</keyword>
<evidence type="ECO:0000256" key="1">
    <source>
        <dbReference type="SAM" id="Phobius"/>
    </source>
</evidence>
<organism evidence="2">
    <name type="scientific">Rhizophora mucronata</name>
    <name type="common">Asiatic mangrove</name>
    <dbReference type="NCBI Taxonomy" id="61149"/>
    <lineage>
        <taxon>Eukaryota</taxon>
        <taxon>Viridiplantae</taxon>
        <taxon>Streptophyta</taxon>
        <taxon>Embryophyta</taxon>
        <taxon>Tracheophyta</taxon>
        <taxon>Spermatophyta</taxon>
        <taxon>Magnoliopsida</taxon>
        <taxon>eudicotyledons</taxon>
        <taxon>Gunneridae</taxon>
        <taxon>Pentapetalae</taxon>
        <taxon>rosids</taxon>
        <taxon>fabids</taxon>
        <taxon>Malpighiales</taxon>
        <taxon>Rhizophoraceae</taxon>
        <taxon>Rhizophora</taxon>
    </lineage>
</organism>
<keyword evidence="1" id="KW-1133">Transmembrane helix</keyword>
<proteinExistence type="predicted"/>
<evidence type="ECO:0000313" key="2">
    <source>
        <dbReference type="EMBL" id="MBX66382.1"/>
    </source>
</evidence>
<feature type="transmembrane region" description="Helical" evidence="1">
    <location>
        <begin position="6"/>
        <end position="28"/>
    </location>
</feature>
<protein>
    <submittedName>
        <fullName evidence="2">Uncharacterized protein</fullName>
    </submittedName>
</protein>